<keyword evidence="3" id="KW-1185">Reference proteome</keyword>
<organism evidence="2 3">
    <name type="scientific">Galerina marginata (strain CBS 339.88)</name>
    <dbReference type="NCBI Taxonomy" id="685588"/>
    <lineage>
        <taxon>Eukaryota</taxon>
        <taxon>Fungi</taxon>
        <taxon>Dikarya</taxon>
        <taxon>Basidiomycota</taxon>
        <taxon>Agaricomycotina</taxon>
        <taxon>Agaricomycetes</taxon>
        <taxon>Agaricomycetidae</taxon>
        <taxon>Agaricales</taxon>
        <taxon>Agaricineae</taxon>
        <taxon>Strophariaceae</taxon>
        <taxon>Galerina</taxon>
    </lineage>
</organism>
<dbReference type="Proteomes" id="UP000027222">
    <property type="component" value="Unassembled WGS sequence"/>
</dbReference>
<dbReference type="HOGENOM" id="CLU_507189_0_0_1"/>
<feature type="region of interest" description="Disordered" evidence="1">
    <location>
        <begin position="91"/>
        <end position="116"/>
    </location>
</feature>
<proteinExistence type="predicted"/>
<reference evidence="3" key="1">
    <citation type="journal article" date="2014" name="Proc. Natl. Acad. Sci. U.S.A.">
        <title>Extensive sampling of basidiomycete genomes demonstrates inadequacy of the white-rot/brown-rot paradigm for wood decay fungi.</title>
        <authorList>
            <person name="Riley R."/>
            <person name="Salamov A.A."/>
            <person name="Brown D.W."/>
            <person name="Nagy L.G."/>
            <person name="Floudas D."/>
            <person name="Held B.W."/>
            <person name="Levasseur A."/>
            <person name="Lombard V."/>
            <person name="Morin E."/>
            <person name="Otillar R."/>
            <person name="Lindquist E.A."/>
            <person name="Sun H."/>
            <person name="LaButti K.M."/>
            <person name="Schmutz J."/>
            <person name="Jabbour D."/>
            <person name="Luo H."/>
            <person name="Baker S.E."/>
            <person name="Pisabarro A.G."/>
            <person name="Walton J.D."/>
            <person name="Blanchette R.A."/>
            <person name="Henrissat B."/>
            <person name="Martin F."/>
            <person name="Cullen D."/>
            <person name="Hibbett D.S."/>
            <person name="Grigoriev I.V."/>
        </authorList>
    </citation>
    <scope>NUCLEOTIDE SEQUENCE [LARGE SCALE GENOMIC DNA]</scope>
    <source>
        <strain evidence="3">CBS 339.88</strain>
    </source>
</reference>
<name>A0A067SKM7_GALM3</name>
<sequence>MAPAYSSNDASHHVPPSPDPPSTSVWPATKSLTFTQLDDHSFLVILCASAHAFEGTFYLNSVVGGDRWWEPGHGWWWTWLVDVLMRPEFTSTTEEEGEEEKMSSLPEPRPAVVPGSGREGFRQQFPVLLSSGRSSSPSSVLVVRTSKLTYPSSGPSTLTFLDPFSPSTVGTTSSLSTPILQDDLPPTNFTWTVCGVIHPLIFRLCITINLLRIFLAARHLGSSLTRPLPTPDKASPRAKTSFDLELNLEYGTSAVYTLCDAVLWPVFLIEQDRGCRCPYGVENKRMVRERGRMWAQRGLGLRSGGYGWSPSLRVVRLLLLLVMRLGIGRRRTSGMGTWLVTEPGDESLETEVPILPAKCQLDAPTNTTTTTFLSSRLTQIPPPLTKMQDNTYICASAPSNLPAPTSSHFLNTIFLLSSFSVPHNNTVTYERRPSGGQEWPQPTRRTAPFITPFIFKFLPSTSVWRPFGQLRKYGNSCCCTTPASSSSSPPPLMHLKTHSTCTSSNPFHCSLWAHGSRPYGDESVVGASRWWEVGRSW</sequence>
<feature type="region of interest" description="Disordered" evidence="1">
    <location>
        <begin position="1"/>
        <end position="24"/>
    </location>
</feature>
<gene>
    <name evidence="2" type="ORF">GALMADRAFT_144486</name>
</gene>
<protein>
    <submittedName>
        <fullName evidence="2">Uncharacterized protein</fullName>
    </submittedName>
</protein>
<evidence type="ECO:0000256" key="1">
    <source>
        <dbReference type="SAM" id="MobiDB-lite"/>
    </source>
</evidence>
<evidence type="ECO:0000313" key="3">
    <source>
        <dbReference type="Proteomes" id="UP000027222"/>
    </source>
</evidence>
<accession>A0A067SKM7</accession>
<evidence type="ECO:0000313" key="2">
    <source>
        <dbReference type="EMBL" id="KDR70582.1"/>
    </source>
</evidence>
<dbReference type="EMBL" id="KL142396">
    <property type="protein sequence ID" value="KDR70582.1"/>
    <property type="molecule type" value="Genomic_DNA"/>
</dbReference>
<dbReference type="AlphaFoldDB" id="A0A067SKM7"/>